<evidence type="ECO:0000259" key="1">
    <source>
        <dbReference type="Pfam" id="PF12957"/>
    </source>
</evidence>
<sequence length="135" mass="14939">MTTEQKNNHALILRTNGEFEIIDWPACGDRGHLEILYRATDSRAVDGIDISPTLTMWLNNSAPNADAPVNRSASIFYALHREPHQFYHGTAVFTGGADPQGETRGLTKDEIAALVELHLTLTPVSIPGMRDRRNS</sequence>
<dbReference type="InterPro" id="IPR024559">
    <property type="entry name" value="DUF3846"/>
</dbReference>
<proteinExistence type="predicted"/>
<keyword evidence="3" id="KW-1185">Reference proteome</keyword>
<dbReference type="RefSeq" id="WP_151514150.1">
    <property type="nucleotide sequence ID" value="NZ_VYUA01000090.1"/>
</dbReference>
<dbReference type="AlphaFoldDB" id="A0A5N5EG55"/>
<evidence type="ECO:0000313" key="2">
    <source>
        <dbReference type="EMBL" id="KAB2587572.1"/>
    </source>
</evidence>
<organism evidence="2 3">
    <name type="scientific">Streptomyces arboris</name>
    <dbReference type="NCBI Taxonomy" id="2600619"/>
    <lineage>
        <taxon>Bacteria</taxon>
        <taxon>Bacillati</taxon>
        <taxon>Actinomycetota</taxon>
        <taxon>Actinomycetes</taxon>
        <taxon>Kitasatosporales</taxon>
        <taxon>Streptomycetaceae</taxon>
        <taxon>Streptomyces</taxon>
    </lineage>
</organism>
<accession>A0A5N5EG55</accession>
<feature type="domain" description="DUF3846" evidence="1">
    <location>
        <begin position="10"/>
        <end position="116"/>
    </location>
</feature>
<protein>
    <submittedName>
        <fullName evidence="2">DUF3846 domain-containing protein</fullName>
    </submittedName>
</protein>
<dbReference type="Proteomes" id="UP000326907">
    <property type="component" value="Unassembled WGS sequence"/>
</dbReference>
<gene>
    <name evidence="2" type="ORF">F5983_37210</name>
</gene>
<reference evidence="2 3" key="1">
    <citation type="submission" date="2019-09" db="EMBL/GenBank/DDBJ databases">
        <authorList>
            <person name="Liu P."/>
        </authorList>
    </citation>
    <scope>NUCLEOTIDE SEQUENCE [LARGE SCALE GENOMIC DNA]</scope>
    <source>
        <strain evidence="2 3">TRM68085</strain>
    </source>
</reference>
<comment type="caution">
    <text evidence="2">The sequence shown here is derived from an EMBL/GenBank/DDBJ whole genome shotgun (WGS) entry which is preliminary data.</text>
</comment>
<dbReference type="Pfam" id="PF12957">
    <property type="entry name" value="DUF3846"/>
    <property type="match status" value="1"/>
</dbReference>
<evidence type="ECO:0000313" key="3">
    <source>
        <dbReference type="Proteomes" id="UP000326907"/>
    </source>
</evidence>
<dbReference type="EMBL" id="VYUA01000090">
    <property type="protein sequence ID" value="KAB2587572.1"/>
    <property type="molecule type" value="Genomic_DNA"/>
</dbReference>
<name>A0A5N5EG55_9ACTN</name>